<accession>A0ABR9JV44</accession>
<reference evidence="1 2" key="1">
    <citation type="submission" date="2020-10" db="EMBL/GenBank/DDBJ databases">
        <title>Sequencing the genomes of 1000 actinobacteria strains.</title>
        <authorList>
            <person name="Klenk H.-P."/>
        </authorList>
    </citation>
    <scope>NUCLEOTIDE SEQUENCE [LARGE SCALE GENOMIC DNA]</scope>
    <source>
        <strain evidence="1 2">DSM 46744</strain>
    </source>
</reference>
<dbReference type="Proteomes" id="UP000627838">
    <property type="component" value="Unassembled WGS sequence"/>
</dbReference>
<protein>
    <submittedName>
        <fullName evidence="1">Uncharacterized protein</fullName>
    </submittedName>
</protein>
<evidence type="ECO:0000313" key="1">
    <source>
        <dbReference type="EMBL" id="MBE1534273.1"/>
    </source>
</evidence>
<keyword evidence="2" id="KW-1185">Reference proteome</keyword>
<sequence length="104" mass="12340">MPEIEQMEGPLNEDRGLRRQYLDGDRPSRHQIQQPLALRLANFWSNITQHRFTKYQKQPWRVALIQDFLSLHPYLYEFIELVRLGSGADDQARILFRLDEGLSS</sequence>
<name>A0ABR9JV44_9ACTN</name>
<evidence type="ECO:0000313" key="2">
    <source>
        <dbReference type="Proteomes" id="UP000627838"/>
    </source>
</evidence>
<dbReference type="EMBL" id="JADBDZ010000001">
    <property type="protein sequence ID" value="MBE1534273.1"/>
    <property type="molecule type" value="Genomic_DNA"/>
</dbReference>
<proteinExistence type="predicted"/>
<gene>
    <name evidence="1" type="ORF">H4W34_004106</name>
</gene>
<organism evidence="1 2">
    <name type="scientific">Actinomadura algeriensis</name>
    <dbReference type="NCBI Taxonomy" id="1679523"/>
    <lineage>
        <taxon>Bacteria</taxon>
        <taxon>Bacillati</taxon>
        <taxon>Actinomycetota</taxon>
        <taxon>Actinomycetes</taxon>
        <taxon>Streptosporangiales</taxon>
        <taxon>Thermomonosporaceae</taxon>
        <taxon>Actinomadura</taxon>
    </lineage>
</organism>
<comment type="caution">
    <text evidence="1">The sequence shown here is derived from an EMBL/GenBank/DDBJ whole genome shotgun (WGS) entry which is preliminary data.</text>
</comment>